<dbReference type="SUPFAM" id="SSF48371">
    <property type="entry name" value="ARM repeat"/>
    <property type="match status" value="1"/>
</dbReference>
<dbReference type="KEGG" id="mflu:HZU40_17220"/>
<accession>A0A7G8P6T5</accession>
<dbReference type="Proteomes" id="UP000515498">
    <property type="component" value="Chromosome"/>
</dbReference>
<dbReference type="AlphaFoldDB" id="A0A7G8P6T5"/>
<dbReference type="InterPro" id="IPR016024">
    <property type="entry name" value="ARM-type_fold"/>
</dbReference>
<evidence type="ECO:0000313" key="1">
    <source>
        <dbReference type="EMBL" id="QNJ90051.1"/>
    </source>
</evidence>
<evidence type="ECO:0000313" key="2">
    <source>
        <dbReference type="Proteomes" id="UP000515498"/>
    </source>
</evidence>
<dbReference type="EMBL" id="CP059894">
    <property type="protein sequence ID" value="QNJ90051.1"/>
    <property type="molecule type" value="Genomic_DNA"/>
</dbReference>
<dbReference type="RefSeq" id="WP_187095201.1">
    <property type="nucleotide sequence ID" value="NZ_CP059894.1"/>
</dbReference>
<organism evidence="1 2">
    <name type="scientific">Mycolicibacterium fluoranthenivorans</name>
    <dbReference type="NCBI Taxonomy" id="258505"/>
    <lineage>
        <taxon>Bacteria</taxon>
        <taxon>Bacillati</taxon>
        <taxon>Actinomycetota</taxon>
        <taxon>Actinomycetes</taxon>
        <taxon>Mycobacteriales</taxon>
        <taxon>Mycobacteriaceae</taxon>
        <taxon>Mycolicibacterium</taxon>
    </lineage>
</organism>
<proteinExistence type="predicted"/>
<protein>
    <submittedName>
        <fullName evidence="1">Uncharacterized protein</fullName>
    </submittedName>
</protein>
<name>A0A7G8P6T5_9MYCO</name>
<gene>
    <name evidence="1" type="ORF">HZU40_17220</name>
</gene>
<reference evidence="1 2" key="1">
    <citation type="submission" date="2020-07" db="EMBL/GenBank/DDBJ databases">
        <title>Draft genome sequence of four isobutane-metabolizing strains capable of cometabolically degrading diverse ether contaminants.</title>
        <authorList>
            <person name="Chen W."/>
            <person name="Faulkner N."/>
            <person name="Smith C."/>
            <person name="Hyman M."/>
        </authorList>
    </citation>
    <scope>NUCLEOTIDE SEQUENCE [LARGE SCALE GENOMIC DNA]</scope>
    <source>
        <strain evidence="1 2">2A</strain>
    </source>
</reference>
<sequence>MTTDATKALAAELHAAEPSSAATSEMPTDRFAFRNDHGNAPLSAEDQHLHDLRGPVISIADPQDTTIAKTDVEQPLNDLFTALKGAHESSASPELVDLCWHDLTRAANTIVRDDELSSDTACFELARDILLATAVHRLPETRTDPASFDSAQSWSVPAPRAESAGGLLCVASREVPVSDEVLGAINVLSADPSPEVRFEIAKYLFLLRRSADAMWHLIDEMKDDISTAVLSNLASALSRAASPENTERVATAIRDLLEHGHSLAVSPGTEQLRNNCMLALAALYIWHDSEMAREVVLERVSSSTESAPEDFAQMSRITRDAYAIGDGTSDGHSEAGIRARAIEFSRLMLESAISALDVHLSKVQDDAGDALKTRIRATAGIINGVASDLFIVSGAHEADKGREPEISPAQLKRLYEETAPLLDLLSEAPIAGVTHHVIETLSVCIPFNPKDVFQRFAHTVELGVQGDYQYDPLGAGLVVKVLKQYLSEHRSIFQTDSEAQEALIRVLDIFVDVGWPEANRLVFGLDDIFR</sequence>